<dbReference type="SMART" id="SM01091">
    <property type="entry name" value="CorC_HlyC"/>
    <property type="match status" value="1"/>
</dbReference>
<dbReference type="Pfam" id="PF01595">
    <property type="entry name" value="CNNM"/>
    <property type="match status" value="1"/>
</dbReference>
<dbReference type="AlphaFoldDB" id="A0A9D1T083"/>
<dbReference type="InterPro" id="IPR000644">
    <property type="entry name" value="CBS_dom"/>
</dbReference>
<dbReference type="SUPFAM" id="SSF56176">
    <property type="entry name" value="FAD-binding/transporter-associated domain-like"/>
    <property type="match status" value="1"/>
</dbReference>
<evidence type="ECO:0000313" key="15">
    <source>
        <dbReference type="Proteomes" id="UP000886812"/>
    </source>
</evidence>
<dbReference type="InterPro" id="IPR002550">
    <property type="entry name" value="CNNM"/>
</dbReference>
<dbReference type="InterPro" id="IPR005170">
    <property type="entry name" value="Transptr-assoc_dom"/>
</dbReference>
<evidence type="ECO:0000256" key="3">
    <source>
        <dbReference type="ARBA" id="ARBA00022692"/>
    </source>
</evidence>
<feature type="transmembrane region" description="Helical" evidence="11">
    <location>
        <begin position="55"/>
        <end position="75"/>
    </location>
</feature>
<dbReference type="CDD" id="cd04590">
    <property type="entry name" value="CBS_pair_CorC_HlyC_assoc"/>
    <property type="match status" value="1"/>
</dbReference>
<evidence type="ECO:0000256" key="10">
    <source>
        <dbReference type="SAM" id="MobiDB-lite"/>
    </source>
</evidence>
<evidence type="ECO:0000256" key="5">
    <source>
        <dbReference type="ARBA" id="ARBA00022989"/>
    </source>
</evidence>
<feature type="region of interest" description="Disordered" evidence="10">
    <location>
        <begin position="422"/>
        <end position="449"/>
    </location>
</feature>
<dbReference type="InterPro" id="IPR051676">
    <property type="entry name" value="UPF0053_domain"/>
</dbReference>
<evidence type="ECO:0000256" key="7">
    <source>
        <dbReference type="ARBA" id="ARBA00023136"/>
    </source>
</evidence>
<keyword evidence="2" id="KW-1003">Cell membrane</keyword>
<sequence length="449" mass="48405">MEFLVILGLILLNGIFAMSEVALISARKTSLAADAKKGSGAAKAALSLAENPDRFLSTIQIGITLIGILTGIYSGDALAADFAALLRSAGVPADYAGFIAKTVIVIAVTYLTLIFGELVPKRVGLGFSESTAKLVARPMKALSQIGAPFVAALSGSTAAVLRVLHLNNAENKVTEEEIKSMVSEGAKDGEVLDVEQDIVERVFSLGDRNVESIMTPRKEIARIDVSMTNAEIEALVKKNLYGVYPLVDDSLDDILGVVYLKDLFGKLNDPAFDVRSVARPAQYFHEDMDVYKALAQLRERHVHYGIVCDEFGATRGIVTYHDILEALLGDLPRIGEDPDIIARKSGGWLVDGGCSFYDFLEYFGMENLDGQYKYNSVSGLIVDLLERFPQAGDTARWNGFEFEIMDMDGARIDKLLVSRLPETQSAAGTPSPEHAGEADAPDAAGTSAE</sequence>
<dbReference type="Gene3D" id="3.10.580.10">
    <property type="entry name" value="CBS-domain"/>
    <property type="match status" value="1"/>
</dbReference>
<name>A0A9D1T083_9BACT</name>
<evidence type="ECO:0000256" key="9">
    <source>
        <dbReference type="PROSITE-ProRule" id="PRU01193"/>
    </source>
</evidence>
<keyword evidence="7 9" id="KW-0472">Membrane</keyword>
<dbReference type="EMBL" id="DVOG01000001">
    <property type="protein sequence ID" value="HIV03533.1"/>
    <property type="molecule type" value="Genomic_DNA"/>
</dbReference>
<protein>
    <submittedName>
        <fullName evidence="14">HlyC/CorC family transporter</fullName>
    </submittedName>
</protein>
<dbReference type="GO" id="GO:0050660">
    <property type="term" value="F:flavin adenine dinucleotide binding"/>
    <property type="evidence" value="ECO:0007669"/>
    <property type="project" value="InterPro"/>
</dbReference>
<comment type="subcellular location">
    <subcellularLocation>
        <location evidence="1">Cell membrane</location>
        <topology evidence="1">Multi-pass membrane protein</topology>
    </subcellularLocation>
</comment>
<feature type="transmembrane region" description="Helical" evidence="11">
    <location>
        <begin position="6"/>
        <end position="26"/>
    </location>
</feature>
<evidence type="ECO:0000256" key="2">
    <source>
        <dbReference type="ARBA" id="ARBA00022475"/>
    </source>
</evidence>
<feature type="domain" description="CNNM transmembrane" evidence="13">
    <location>
        <begin position="1"/>
        <end position="195"/>
    </location>
</feature>
<reference evidence="14" key="1">
    <citation type="submission" date="2020-10" db="EMBL/GenBank/DDBJ databases">
        <authorList>
            <person name="Gilroy R."/>
        </authorList>
    </citation>
    <scope>NUCLEOTIDE SEQUENCE</scope>
    <source>
        <strain evidence="14">10669</strain>
    </source>
</reference>
<dbReference type="Gene3D" id="3.30.465.10">
    <property type="match status" value="1"/>
</dbReference>
<keyword evidence="6 8" id="KW-0129">CBS domain</keyword>
<comment type="caution">
    <text evidence="14">The sequence shown here is derived from an EMBL/GenBank/DDBJ whole genome shotgun (WGS) entry which is preliminary data.</text>
</comment>
<evidence type="ECO:0000259" key="12">
    <source>
        <dbReference type="PROSITE" id="PS51371"/>
    </source>
</evidence>
<evidence type="ECO:0000256" key="11">
    <source>
        <dbReference type="SAM" id="Phobius"/>
    </source>
</evidence>
<feature type="transmembrane region" description="Helical" evidence="11">
    <location>
        <begin position="95"/>
        <end position="120"/>
    </location>
</feature>
<dbReference type="SUPFAM" id="SSF54631">
    <property type="entry name" value="CBS-domain pair"/>
    <property type="match status" value="1"/>
</dbReference>
<dbReference type="Pfam" id="PF03471">
    <property type="entry name" value="CorC_HlyC"/>
    <property type="match status" value="1"/>
</dbReference>
<feature type="domain" description="CBS" evidence="12">
    <location>
        <begin position="214"/>
        <end position="274"/>
    </location>
</feature>
<dbReference type="InterPro" id="IPR036318">
    <property type="entry name" value="FAD-bd_PCMH-like_sf"/>
</dbReference>
<evidence type="ECO:0000256" key="6">
    <source>
        <dbReference type="ARBA" id="ARBA00023122"/>
    </source>
</evidence>
<evidence type="ECO:0000256" key="4">
    <source>
        <dbReference type="ARBA" id="ARBA00022737"/>
    </source>
</evidence>
<accession>A0A9D1T083</accession>
<keyword evidence="5 9" id="KW-1133">Transmembrane helix</keyword>
<evidence type="ECO:0000313" key="14">
    <source>
        <dbReference type="EMBL" id="HIV03533.1"/>
    </source>
</evidence>
<proteinExistence type="predicted"/>
<evidence type="ECO:0000256" key="8">
    <source>
        <dbReference type="PROSITE-ProRule" id="PRU00703"/>
    </source>
</evidence>
<feature type="domain" description="CBS" evidence="12">
    <location>
        <begin position="277"/>
        <end position="333"/>
    </location>
</feature>
<evidence type="ECO:0000256" key="1">
    <source>
        <dbReference type="ARBA" id="ARBA00004651"/>
    </source>
</evidence>
<evidence type="ECO:0000259" key="13">
    <source>
        <dbReference type="PROSITE" id="PS51846"/>
    </source>
</evidence>
<dbReference type="PANTHER" id="PTHR43099">
    <property type="entry name" value="UPF0053 PROTEIN YRKA"/>
    <property type="match status" value="1"/>
</dbReference>
<dbReference type="Pfam" id="PF00571">
    <property type="entry name" value="CBS"/>
    <property type="match status" value="1"/>
</dbReference>
<feature type="transmembrane region" description="Helical" evidence="11">
    <location>
        <begin position="141"/>
        <end position="164"/>
    </location>
</feature>
<reference evidence="14" key="2">
    <citation type="journal article" date="2021" name="PeerJ">
        <title>Extensive microbial diversity within the chicken gut microbiome revealed by metagenomics and culture.</title>
        <authorList>
            <person name="Gilroy R."/>
            <person name="Ravi A."/>
            <person name="Getino M."/>
            <person name="Pursley I."/>
            <person name="Horton D.L."/>
            <person name="Alikhan N.F."/>
            <person name="Baker D."/>
            <person name="Gharbi K."/>
            <person name="Hall N."/>
            <person name="Watson M."/>
            <person name="Adriaenssens E.M."/>
            <person name="Foster-Nyarko E."/>
            <person name="Jarju S."/>
            <person name="Secka A."/>
            <person name="Antonio M."/>
            <person name="Oren A."/>
            <person name="Chaudhuri R.R."/>
            <person name="La Ragione R."/>
            <person name="Hildebrand F."/>
            <person name="Pallen M.J."/>
        </authorList>
    </citation>
    <scope>NUCLEOTIDE SEQUENCE</scope>
    <source>
        <strain evidence="14">10669</strain>
    </source>
</reference>
<dbReference type="GO" id="GO:0005886">
    <property type="term" value="C:plasma membrane"/>
    <property type="evidence" value="ECO:0007669"/>
    <property type="project" value="UniProtKB-SubCell"/>
</dbReference>
<gene>
    <name evidence="14" type="ORF">IAC75_00040</name>
</gene>
<keyword evidence="4" id="KW-0677">Repeat</keyword>
<organism evidence="14 15">
    <name type="scientific">Candidatus Spyradosoma merdigallinarum</name>
    <dbReference type="NCBI Taxonomy" id="2840950"/>
    <lineage>
        <taxon>Bacteria</taxon>
        <taxon>Pseudomonadati</taxon>
        <taxon>Verrucomicrobiota</taxon>
        <taxon>Opitutia</taxon>
        <taxon>Opitutia incertae sedis</taxon>
        <taxon>Candidatus Spyradosoma</taxon>
    </lineage>
</organism>
<dbReference type="InterPro" id="IPR046342">
    <property type="entry name" value="CBS_dom_sf"/>
</dbReference>
<dbReference type="PROSITE" id="PS51371">
    <property type="entry name" value="CBS"/>
    <property type="match status" value="2"/>
</dbReference>
<dbReference type="InterPro" id="IPR016169">
    <property type="entry name" value="FAD-bd_PCMH_sub2"/>
</dbReference>
<dbReference type="Proteomes" id="UP000886812">
    <property type="component" value="Unassembled WGS sequence"/>
</dbReference>
<dbReference type="PROSITE" id="PS51846">
    <property type="entry name" value="CNNM"/>
    <property type="match status" value="1"/>
</dbReference>
<dbReference type="SMART" id="SM00116">
    <property type="entry name" value="CBS"/>
    <property type="match status" value="2"/>
</dbReference>
<dbReference type="InterPro" id="IPR044751">
    <property type="entry name" value="Ion_transp-like_CBS"/>
</dbReference>
<keyword evidence="3 9" id="KW-0812">Transmembrane</keyword>
<dbReference type="PANTHER" id="PTHR43099:SF5">
    <property type="entry name" value="HLYC_CORC FAMILY TRANSPORTER"/>
    <property type="match status" value="1"/>
</dbReference>